<dbReference type="Gene3D" id="3.30.460.10">
    <property type="entry name" value="Beta Polymerase, domain 2"/>
    <property type="match status" value="1"/>
</dbReference>
<comment type="caution">
    <text evidence="2">The sequence shown here is derived from an EMBL/GenBank/DDBJ whole genome shotgun (WGS) entry which is preliminary data.</text>
</comment>
<dbReference type="RefSeq" id="WP_179236644.1">
    <property type="nucleotide sequence ID" value="NZ_JACBNQ010000001.1"/>
</dbReference>
<dbReference type="InterPro" id="IPR041633">
    <property type="entry name" value="Polbeta"/>
</dbReference>
<dbReference type="AlphaFoldDB" id="A0A974GV46"/>
<dbReference type="SUPFAM" id="SSF81301">
    <property type="entry name" value="Nucleotidyltransferase"/>
    <property type="match status" value="1"/>
</dbReference>
<reference evidence="2" key="1">
    <citation type="submission" date="2020-07" db="EMBL/GenBank/DDBJ databases">
        <title>Genomic analysis of a strain of Sedimentibacter Hydroxybenzoicus DSM7310.</title>
        <authorList>
            <person name="Ma S."/>
        </authorList>
    </citation>
    <scope>NUCLEOTIDE SEQUENCE</scope>
    <source>
        <strain evidence="2">DSM 7310</strain>
    </source>
</reference>
<gene>
    <name evidence="2" type="ORF">HZF24_02365</name>
</gene>
<dbReference type="Pfam" id="PF18765">
    <property type="entry name" value="Polbeta"/>
    <property type="match status" value="1"/>
</dbReference>
<evidence type="ECO:0000313" key="3">
    <source>
        <dbReference type="Proteomes" id="UP000611629"/>
    </source>
</evidence>
<dbReference type="EMBL" id="JACBNQ010000001">
    <property type="protein sequence ID" value="NYB72981.1"/>
    <property type="molecule type" value="Genomic_DNA"/>
</dbReference>
<organism evidence="2 3">
    <name type="scientific">Sedimentibacter hydroxybenzoicus DSM 7310</name>
    <dbReference type="NCBI Taxonomy" id="1123245"/>
    <lineage>
        <taxon>Bacteria</taxon>
        <taxon>Bacillati</taxon>
        <taxon>Bacillota</taxon>
        <taxon>Tissierellia</taxon>
        <taxon>Sedimentibacter</taxon>
    </lineage>
</organism>
<accession>A0A974GV46</accession>
<keyword evidence="3" id="KW-1185">Reference proteome</keyword>
<sequence length="121" mass="13953">MHRDLKKARENLRSKLLQNAEAVLQEVLNAEMDDLIEIGLFGSVVKDKFTCSSDTDIYLLFENEIPDRRVKGGLRSIAEENNCDIVFLTMNDFNEEAPDLLVKNILEGRIVLWRRGRDDTK</sequence>
<protein>
    <submittedName>
        <fullName evidence="2">Nucleotidyltransferase domain-containing protein</fullName>
    </submittedName>
</protein>
<dbReference type="Proteomes" id="UP000611629">
    <property type="component" value="Unassembled WGS sequence"/>
</dbReference>
<dbReference type="InterPro" id="IPR043519">
    <property type="entry name" value="NT_sf"/>
</dbReference>
<evidence type="ECO:0000313" key="2">
    <source>
        <dbReference type="EMBL" id="NYB72981.1"/>
    </source>
</evidence>
<name>A0A974GV46_SEDHY</name>
<feature type="domain" description="Polymerase beta nucleotidyltransferase" evidence="1">
    <location>
        <begin position="27"/>
        <end position="115"/>
    </location>
</feature>
<proteinExistence type="predicted"/>
<evidence type="ECO:0000259" key="1">
    <source>
        <dbReference type="Pfam" id="PF18765"/>
    </source>
</evidence>
<dbReference type="CDD" id="cd05403">
    <property type="entry name" value="NT_KNTase_like"/>
    <property type="match status" value="1"/>
</dbReference>